<protein>
    <submittedName>
        <fullName evidence="3">Galacturonosyltransferase</fullName>
    </submittedName>
</protein>
<feature type="domain" description="Glycosyl transferase family 1" evidence="1">
    <location>
        <begin position="183"/>
        <end position="339"/>
    </location>
</feature>
<dbReference type="RefSeq" id="WP_103915732.1">
    <property type="nucleotide sequence ID" value="NZ_FNUV01000004.1"/>
</dbReference>
<dbReference type="Proteomes" id="UP000236735">
    <property type="component" value="Unassembled WGS sequence"/>
</dbReference>
<dbReference type="AlphaFoldDB" id="A0A1H5V9H6"/>
<dbReference type="Pfam" id="PF13477">
    <property type="entry name" value="Glyco_trans_4_2"/>
    <property type="match status" value="1"/>
</dbReference>
<dbReference type="InterPro" id="IPR001296">
    <property type="entry name" value="Glyco_trans_1"/>
</dbReference>
<dbReference type="GO" id="GO:0016757">
    <property type="term" value="F:glycosyltransferase activity"/>
    <property type="evidence" value="ECO:0007669"/>
    <property type="project" value="InterPro"/>
</dbReference>
<organism evidence="3 4">
    <name type="scientific">Xylanibacter ruminicola</name>
    <name type="common">Prevotella ruminicola</name>
    <dbReference type="NCBI Taxonomy" id="839"/>
    <lineage>
        <taxon>Bacteria</taxon>
        <taxon>Pseudomonadati</taxon>
        <taxon>Bacteroidota</taxon>
        <taxon>Bacteroidia</taxon>
        <taxon>Bacteroidales</taxon>
        <taxon>Prevotellaceae</taxon>
        <taxon>Xylanibacter</taxon>
    </lineage>
</organism>
<dbReference type="InterPro" id="IPR028098">
    <property type="entry name" value="Glyco_trans_4-like_N"/>
</dbReference>
<sequence>MTILVLTNYLRGLHSFRKEVMQALKDEGYRVVVSAPYDETVHFFEEMGLEVIDTSFNRKGMNPLSDIGLMIRYIRLIKQVRPDVVLSYTIKPNLYGGMACQVCGVPQIANITGLGSAVENPGWLQKLTILLYKVGLRKTNTVFLQNKMNMDFCVNHRMVRGKKVLIPGSGVNLQYHICREYPAEKPIRFIFISRLLKEKGIEEYIGTAERIKEQYPQTEFHILGECEEAYQQIIANLQERGIVIYHGRQADVRPFIGMCHCTIHPSYYAEGMSNVLLESCATGRPVITTNRPGCGEIVDDGKTGFLVKAKDVDNLVSVIERFLQLPHDQKAQMGLNARKKVEREFDRQIVVDAYLTEIENIQGKNGR</sequence>
<keyword evidence="3" id="KW-0808">Transferase</keyword>
<dbReference type="SUPFAM" id="SSF53756">
    <property type="entry name" value="UDP-Glycosyltransferase/glycogen phosphorylase"/>
    <property type="match status" value="1"/>
</dbReference>
<dbReference type="Pfam" id="PF00534">
    <property type="entry name" value="Glycos_transf_1"/>
    <property type="match status" value="1"/>
</dbReference>
<dbReference type="PANTHER" id="PTHR12526">
    <property type="entry name" value="GLYCOSYLTRANSFERASE"/>
    <property type="match status" value="1"/>
</dbReference>
<evidence type="ECO:0000259" key="2">
    <source>
        <dbReference type="Pfam" id="PF13477"/>
    </source>
</evidence>
<accession>A0A1H5V9H6</accession>
<dbReference type="EMBL" id="FNUV01000004">
    <property type="protein sequence ID" value="SEF83421.1"/>
    <property type="molecule type" value="Genomic_DNA"/>
</dbReference>
<gene>
    <name evidence="3" type="ORF">SAMN05216354_1801</name>
</gene>
<feature type="domain" description="Glycosyltransferase subfamily 4-like N-terminal" evidence="2">
    <location>
        <begin position="18"/>
        <end position="146"/>
    </location>
</feature>
<evidence type="ECO:0000313" key="4">
    <source>
        <dbReference type="Proteomes" id="UP000236735"/>
    </source>
</evidence>
<reference evidence="3 4" key="1">
    <citation type="submission" date="2016-10" db="EMBL/GenBank/DDBJ databases">
        <authorList>
            <person name="de Groot N.N."/>
        </authorList>
    </citation>
    <scope>NUCLEOTIDE SEQUENCE [LARGE SCALE GENOMIC DNA]</scope>
    <source>
        <strain evidence="3 4">AR32</strain>
    </source>
</reference>
<evidence type="ECO:0000313" key="3">
    <source>
        <dbReference type="EMBL" id="SEF83421.1"/>
    </source>
</evidence>
<dbReference type="CDD" id="cd03808">
    <property type="entry name" value="GT4_CapM-like"/>
    <property type="match status" value="1"/>
</dbReference>
<proteinExistence type="predicted"/>
<name>A0A1H5V9H6_XYLRU</name>
<evidence type="ECO:0000259" key="1">
    <source>
        <dbReference type="Pfam" id="PF00534"/>
    </source>
</evidence>
<dbReference type="PANTHER" id="PTHR12526:SF630">
    <property type="entry name" value="GLYCOSYLTRANSFERASE"/>
    <property type="match status" value="1"/>
</dbReference>
<dbReference type="Gene3D" id="3.40.50.2000">
    <property type="entry name" value="Glycogen Phosphorylase B"/>
    <property type="match status" value="2"/>
</dbReference>